<dbReference type="RefSeq" id="WP_149859374.1">
    <property type="nucleotide sequence ID" value="NZ_VUOD01000001.1"/>
</dbReference>
<comment type="function">
    <text evidence="1 12">Required for the export of heme to the periplasm for the biogenesis of c-type cytochromes.</text>
</comment>
<evidence type="ECO:0000256" key="6">
    <source>
        <dbReference type="ARBA" id="ARBA00022475"/>
    </source>
</evidence>
<evidence type="ECO:0000256" key="7">
    <source>
        <dbReference type="ARBA" id="ARBA00022519"/>
    </source>
</evidence>
<proteinExistence type="inferred from homology"/>
<evidence type="ECO:0000256" key="10">
    <source>
        <dbReference type="ARBA" id="ARBA00022989"/>
    </source>
</evidence>
<dbReference type="Proteomes" id="UP000322165">
    <property type="component" value="Unassembled WGS sequence"/>
</dbReference>
<keyword evidence="9 12" id="KW-0201">Cytochrome c-type biogenesis</keyword>
<dbReference type="GO" id="GO:0005886">
    <property type="term" value="C:plasma membrane"/>
    <property type="evidence" value="ECO:0007669"/>
    <property type="project" value="UniProtKB-SubCell"/>
</dbReference>
<keyword evidence="5 12" id="KW-0813">Transport</keyword>
<reference evidence="13 14" key="2">
    <citation type="submission" date="2019-09" db="EMBL/GenBank/DDBJ databases">
        <authorList>
            <person name="Mazur A."/>
        </authorList>
    </citation>
    <scope>NUCLEOTIDE SEQUENCE [LARGE SCALE GENOMIC DNA]</scope>
    <source>
        <strain evidence="13 14">3729k</strain>
    </source>
</reference>
<accession>A0A5B2ZG18</accession>
<keyword evidence="6 12" id="KW-1003">Cell membrane</keyword>
<evidence type="ECO:0000256" key="3">
    <source>
        <dbReference type="ARBA" id="ARBA00008741"/>
    </source>
</evidence>
<evidence type="ECO:0000313" key="14">
    <source>
        <dbReference type="Proteomes" id="UP000322165"/>
    </source>
</evidence>
<evidence type="ECO:0000256" key="1">
    <source>
        <dbReference type="ARBA" id="ARBA00002442"/>
    </source>
</evidence>
<dbReference type="EMBL" id="VUOD01000001">
    <property type="protein sequence ID" value="KAA2286154.1"/>
    <property type="molecule type" value="Genomic_DNA"/>
</dbReference>
<evidence type="ECO:0000256" key="5">
    <source>
        <dbReference type="ARBA" id="ARBA00022448"/>
    </source>
</evidence>
<dbReference type="GO" id="GO:0017004">
    <property type="term" value="P:cytochrome complex assembly"/>
    <property type="evidence" value="ECO:0007669"/>
    <property type="project" value="UniProtKB-KW"/>
</dbReference>
<keyword evidence="11 12" id="KW-0472">Membrane</keyword>
<gene>
    <name evidence="13" type="primary">ccmD</name>
    <name evidence="13" type="ORF">F0415_01230</name>
</gene>
<keyword evidence="8 12" id="KW-0812">Transmembrane</keyword>
<name>A0A5B2ZG18_9GAMM</name>
<dbReference type="NCBIfam" id="TIGR03141">
    <property type="entry name" value="cytochro_ccmD"/>
    <property type="match status" value="1"/>
</dbReference>
<dbReference type="AlphaFoldDB" id="A0A5B2ZG18"/>
<evidence type="ECO:0000256" key="8">
    <source>
        <dbReference type="ARBA" id="ARBA00022692"/>
    </source>
</evidence>
<keyword evidence="10 12" id="KW-1133">Transmembrane helix</keyword>
<evidence type="ECO:0000256" key="9">
    <source>
        <dbReference type="ARBA" id="ARBA00022748"/>
    </source>
</evidence>
<evidence type="ECO:0000256" key="2">
    <source>
        <dbReference type="ARBA" id="ARBA00004377"/>
    </source>
</evidence>
<feature type="transmembrane region" description="Helical" evidence="12">
    <location>
        <begin position="6"/>
        <end position="24"/>
    </location>
</feature>
<comment type="caution">
    <text evidence="13">The sequence shown here is derived from an EMBL/GenBank/DDBJ whole genome shotgun (WGS) entry which is preliminary data.</text>
</comment>
<evidence type="ECO:0000256" key="4">
    <source>
        <dbReference type="ARBA" id="ARBA00016461"/>
    </source>
</evidence>
<reference evidence="13 14" key="1">
    <citation type="submission" date="2019-09" db="EMBL/GenBank/DDBJ databases">
        <title>Arenimonas chukotkensis sp. nov., a bacterium isolated from Chukotka hot spring, Arctic region, Russia.</title>
        <authorList>
            <person name="Zayulina K.S."/>
            <person name="Prokofeva M.I."/>
            <person name="Elcheninov A.G."/>
            <person name="Novikov A."/>
            <person name="Kochetkova T.V."/>
            <person name="Kublanov I.V."/>
        </authorList>
    </citation>
    <scope>NUCLEOTIDE SEQUENCE [LARGE SCALE GENOMIC DNA]</scope>
    <source>
        <strain evidence="13 14">3729k</strain>
    </source>
</reference>
<comment type="similarity">
    <text evidence="3 12">Belongs to the CcmD/CycX/HelD family.</text>
</comment>
<dbReference type="GO" id="GO:0015886">
    <property type="term" value="P:heme transport"/>
    <property type="evidence" value="ECO:0007669"/>
    <property type="project" value="InterPro"/>
</dbReference>
<evidence type="ECO:0000256" key="12">
    <source>
        <dbReference type="RuleBase" id="RU363101"/>
    </source>
</evidence>
<evidence type="ECO:0000256" key="11">
    <source>
        <dbReference type="ARBA" id="ARBA00023136"/>
    </source>
</evidence>
<keyword evidence="14" id="KW-1185">Reference proteome</keyword>
<organism evidence="13 14">
    <name type="scientific">Arenimonas fontis</name>
    <dbReference type="NCBI Taxonomy" id="2608255"/>
    <lineage>
        <taxon>Bacteria</taxon>
        <taxon>Pseudomonadati</taxon>
        <taxon>Pseudomonadota</taxon>
        <taxon>Gammaproteobacteria</taxon>
        <taxon>Lysobacterales</taxon>
        <taxon>Lysobacteraceae</taxon>
        <taxon>Arenimonas</taxon>
    </lineage>
</organism>
<dbReference type="InterPro" id="IPR007078">
    <property type="entry name" value="Haem_export_protD_CcmD"/>
</dbReference>
<sequence>MSYLGYVLGAYAVFAVFLAWDFWAPRLRLTRTRREIAARARRQAARADGEPSA</sequence>
<evidence type="ECO:0000313" key="13">
    <source>
        <dbReference type="EMBL" id="KAA2286154.1"/>
    </source>
</evidence>
<comment type="subcellular location">
    <subcellularLocation>
        <location evidence="2 12">Cell inner membrane</location>
        <topology evidence="2 12">Single-pass membrane protein</topology>
    </subcellularLocation>
</comment>
<dbReference type="Pfam" id="PF04995">
    <property type="entry name" value="CcmD"/>
    <property type="match status" value="1"/>
</dbReference>
<protein>
    <recommendedName>
        <fullName evidence="4 12">Heme exporter protein D</fullName>
    </recommendedName>
</protein>
<keyword evidence="7 12" id="KW-0997">Cell inner membrane</keyword>